<dbReference type="InterPro" id="IPR036376">
    <property type="entry name" value="RuBisCO_lsu_C_sf"/>
</dbReference>
<dbReference type="Gene3D" id="3.30.70.150">
    <property type="entry name" value="RuBisCO large subunit, N-terminal domain"/>
    <property type="match status" value="1"/>
</dbReference>
<accession>A0A6J6NM42</accession>
<sequence length="359" mass="38435">MTDRICVTYRITGNEPAAVAEAIRVEQTIEFPSELAPEWIQRDVVGRVESISGDQVCLSYDPRVAGGELTQLLNVLWGNVSLFPGVRIIDLALPESITQLFQGPRFGITGLRKHFDAPTRPLITTALKPMGTSSSDLAETARTLALAGFDIIKDDHSLANQPWSTWRERVELVSKAVAEANAITGGKSAYAPSLNLPADQVLNAAKSAAELGAGALLILPGITGFDSMRVIAAESELPIMAHPSMLGSYTISPNEGIAHGILFSTLMRLAGADITIFPNFGGRFSFSQAECLEIRDAAIAPLGEIAPTWISPGGGMSIERISEMIDFYGKDTALLIGGALHRGSLRENAQRMAEAVSQY</sequence>
<dbReference type="Gene3D" id="3.20.20.110">
    <property type="entry name" value="Ribulose bisphosphate carboxylase, large subunit, C-terminal domain"/>
    <property type="match status" value="1"/>
</dbReference>
<dbReference type="AlphaFoldDB" id="A0A6J6NM42"/>
<name>A0A6J6NM42_9ZZZZ</name>
<evidence type="ECO:0000313" key="2">
    <source>
        <dbReference type="EMBL" id="CAB4687192.1"/>
    </source>
</evidence>
<dbReference type="InterPro" id="IPR036422">
    <property type="entry name" value="RuBisCO_lsu_N_sf"/>
</dbReference>
<reference evidence="2" key="1">
    <citation type="submission" date="2020-05" db="EMBL/GenBank/DDBJ databases">
        <authorList>
            <person name="Chiriac C."/>
            <person name="Salcher M."/>
            <person name="Ghai R."/>
            <person name="Kavagutti S V."/>
        </authorList>
    </citation>
    <scope>NUCLEOTIDE SEQUENCE</scope>
</reference>
<dbReference type="GO" id="GO:0000287">
    <property type="term" value="F:magnesium ion binding"/>
    <property type="evidence" value="ECO:0007669"/>
    <property type="project" value="InterPro"/>
</dbReference>
<gene>
    <name evidence="2" type="ORF">UFOPK2423_00325</name>
</gene>
<dbReference type="SUPFAM" id="SSF51649">
    <property type="entry name" value="RuBisCo, C-terminal domain"/>
    <property type="match status" value="1"/>
</dbReference>
<organism evidence="2">
    <name type="scientific">freshwater metagenome</name>
    <dbReference type="NCBI Taxonomy" id="449393"/>
    <lineage>
        <taxon>unclassified sequences</taxon>
        <taxon>metagenomes</taxon>
        <taxon>ecological metagenomes</taxon>
    </lineage>
</organism>
<protein>
    <submittedName>
        <fullName evidence="2">Unannotated protein</fullName>
    </submittedName>
</protein>
<dbReference type="InterPro" id="IPR033966">
    <property type="entry name" value="RuBisCO"/>
</dbReference>
<dbReference type="SUPFAM" id="SSF54966">
    <property type="entry name" value="RuBisCO, large subunit, small (N-terminal) domain"/>
    <property type="match status" value="1"/>
</dbReference>
<proteinExistence type="predicted"/>
<dbReference type="GO" id="GO:0016984">
    <property type="term" value="F:ribulose-bisphosphate carboxylase activity"/>
    <property type="evidence" value="ECO:0007669"/>
    <property type="project" value="InterPro"/>
</dbReference>
<dbReference type="EMBL" id="CAEZXN010000004">
    <property type="protein sequence ID" value="CAB4687192.1"/>
    <property type="molecule type" value="Genomic_DNA"/>
</dbReference>
<dbReference type="PANTHER" id="PTHR42704:SF17">
    <property type="entry name" value="RIBULOSE BISPHOSPHATE CARBOXYLASE LARGE CHAIN"/>
    <property type="match status" value="1"/>
</dbReference>
<dbReference type="CDD" id="cd08210">
    <property type="entry name" value="RLP_RrRLP"/>
    <property type="match status" value="1"/>
</dbReference>
<dbReference type="SFLD" id="SFLDS00014">
    <property type="entry name" value="RuBisCO"/>
    <property type="match status" value="1"/>
</dbReference>
<dbReference type="Pfam" id="PF00016">
    <property type="entry name" value="RuBisCO_large"/>
    <property type="match status" value="1"/>
</dbReference>
<dbReference type="InterPro" id="IPR000685">
    <property type="entry name" value="RuBisCO_lsu_C"/>
</dbReference>
<dbReference type="SFLD" id="SFLDG00301">
    <property type="entry name" value="RuBisCO-like_proteins"/>
    <property type="match status" value="1"/>
</dbReference>
<dbReference type="GO" id="GO:0015977">
    <property type="term" value="P:carbon fixation"/>
    <property type="evidence" value="ECO:0007669"/>
    <property type="project" value="InterPro"/>
</dbReference>
<evidence type="ECO:0000259" key="1">
    <source>
        <dbReference type="Pfam" id="PF00016"/>
    </source>
</evidence>
<feature type="domain" description="Ribulose bisphosphate carboxylase large subunit C-terminal" evidence="1">
    <location>
        <begin position="107"/>
        <end position="273"/>
    </location>
</feature>
<dbReference type="PANTHER" id="PTHR42704">
    <property type="entry name" value="RIBULOSE BISPHOSPHATE CARBOXYLASE"/>
    <property type="match status" value="1"/>
</dbReference>